<proteinExistence type="predicted"/>
<evidence type="ECO:0000313" key="2">
    <source>
        <dbReference type="EMBL" id="MBA0653733.1"/>
    </source>
</evidence>
<accession>A0A7J8UTH6</accession>
<name>A0A7J8UTH6_9ROSI</name>
<gene>
    <name evidence="2" type="ORF">Goklo_020874</name>
</gene>
<dbReference type="OrthoDB" id="1937542at2759"/>
<sequence>MRDELTQFQSMFSDPNTASASKIWDEVREKMCRVLWHELLWLPLHIPKHAVVTWMVILGRIGTKDKLVQLGIINDGQCKIDKGNYSGLLGASRKNVIKDNLRGSREMRVRYLEFNKGISDKVNVVNFQLYQECSEVLMQQNS</sequence>
<reference evidence="2 3" key="1">
    <citation type="journal article" date="2019" name="Genome Biol. Evol.">
        <title>Insights into the evolution of the New World diploid cottons (Gossypium, subgenus Houzingenia) based on genome sequencing.</title>
        <authorList>
            <person name="Grover C.E."/>
            <person name="Arick M.A. 2nd"/>
            <person name="Thrash A."/>
            <person name="Conover J.L."/>
            <person name="Sanders W.S."/>
            <person name="Peterson D.G."/>
            <person name="Frelichowski J.E."/>
            <person name="Scheffler J.A."/>
            <person name="Scheffler B.E."/>
            <person name="Wendel J.F."/>
        </authorList>
    </citation>
    <scope>NUCLEOTIDE SEQUENCE [LARGE SCALE GENOMIC DNA]</scope>
    <source>
        <strain evidence="2">57</strain>
        <tissue evidence="2">Leaf</tissue>
    </source>
</reference>
<comment type="caution">
    <text evidence="2">The sequence shown here is derived from an EMBL/GenBank/DDBJ whole genome shotgun (WGS) entry which is preliminary data.</text>
</comment>
<evidence type="ECO:0000259" key="1">
    <source>
        <dbReference type="Pfam" id="PF13966"/>
    </source>
</evidence>
<dbReference type="Pfam" id="PF13966">
    <property type="entry name" value="zf-RVT"/>
    <property type="match status" value="1"/>
</dbReference>
<organism evidence="2 3">
    <name type="scientific">Gossypium klotzschianum</name>
    <dbReference type="NCBI Taxonomy" id="34286"/>
    <lineage>
        <taxon>Eukaryota</taxon>
        <taxon>Viridiplantae</taxon>
        <taxon>Streptophyta</taxon>
        <taxon>Embryophyta</taxon>
        <taxon>Tracheophyta</taxon>
        <taxon>Spermatophyta</taxon>
        <taxon>Magnoliopsida</taxon>
        <taxon>eudicotyledons</taxon>
        <taxon>Gunneridae</taxon>
        <taxon>Pentapetalae</taxon>
        <taxon>rosids</taxon>
        <taxon>malvids</taxon>
        <taxon>Malvales</taxon>
        <taxon>Malvaceae</taxon>
        <taxon>Malvoideae</taxon>
        <taxon>Gossypium</taxon>
    </lineage>
</organism>
<dbReference type="Proteomes" id="UP000593573">
    <property type="component" value="Unassembled WGS sequence"/>
</dbReference>
<dbReference type="EMBL" id="JABFAB010000007">
    <property type="protein sequence ID" value="MBA0653733.1"/>
    <property type="molecule type" value="Genomic_DNA"/>
</dbReference>
<keyword evidence="3" id="KW-1185">Reference proteome</keyword>
<protein>
    <recommendedName>
        <fullName evidence="1">Reverse transcriptase zinc-binding domain-containing protein</fullName>
    </recommendedName>
</protein>
<feature type="domain" description="Reverse transcriptase zinc-binding" evidence="1">
    <location>
        <begin position="20"/>
        <end position="80"/>
    </location>
</feature>
<dbReference type="InterPro" id="IPR026960">
    <property type="entry name" value="RVT-Znf"/>
</dbReference>
<evidence type="ECO:0000313" key="3">
    <source>
        <dbReference type="Proteomes" id="UP000593573"/>
    </source>
</evidence>
<dbReference type="AlphaFoldDB" id="A0A7J8UTH6"/>